<gene>
    <name evidence="1" type="ORF">DSO57_1020124</name>
</gene>
<accession>A0ACC2TF99</accession>
<organism evidence="1 2">
    <name type="scientific">Entomophthora muscae</name>
    <dbReference type="NCBI Taxonomy" id="34485"/>
    <lineage>
        <taxon>Eukaryota</taxon>
        <taxon>Fungi</taxon>
        <taxon>Fungi incertae sedis</taxon>
        <taxon>Zoopagomycota</taxon>
        <taxon>Entomophthoromycotina</taxon>
        <taxon>Entomophthoromycetes</taxon>
        <taxon>Entomophthorales</taxon>
        <taxon>Entomophthoraceae</taxon>
        <taxon>Entomophthora</taxon>
    </lineage>
</organism>
<keyword evidence="2" id="KW-1185">Reference proteome</keyword>
<reference evidence="1" key="1">
    <citation type="submission" date="2022-04" db="EMBL/GenBank/DDBJ databases">
        <title>Genome of the entomopathogenic fungus Entomophthora muscae.</title>
        <authorList>
            <person name="Elya C."/>
            <person name="Lovett B.R."/>
            <person name="Lee E."/>
            <person name="Macias A.M."/>
            <person name="Hajek A.E."/>
            <person name="De Bivort B.L."/>
            <person name="Kasson M.T."/>
            <person name="De Fine Licht H.H."/>
            <person name="Stajich J.E."/>
        </authorList>
    </citation>
    <scope>NUCLEOTIDE SEQUENCE</scope>
    <source>
        <strain evidence="1">Berkeley</strain>
    </source>
</reference>
<dbReference type="EMBL" id="QTSX02002933">
    <property type="protein sequence ID" value="KAJ9073091.1"/>
    <property type="molecule type" value="Genomic_DNA"/>
</dbReference>
<sequence length="75" mass="8601">MPNCPWHHTRPAQLPTLLKPVLESIRPPLPNQFKSENQSESSLRFPKRLTRMHHSVQAAHSAESEFARALEKGLH</sequence>
<protein>
    <submittedName>
        <fullName evidence="1">Uncharacterized protein</fullName>
    </submittedName>
</protein>
<comment type="caution">
    <text evidence="1">The sequence shown here is derived from an EMBL/GenBank/DDBJ whole genome shotgun (WGS) entry which is preliminary data.</text>
</comment>
<evidence type="ECO:0000313" key="1">
    <source>
        <dbReference type="EMBL" id="KAJ9073091.1"/>
    </source>
</evidence>
<name>A0ACC2TF99_9FUNG</name>
<evidence type="ECO:0000313" key="2">
    <source>
        <dbReference type="Proteomes" id="UP001165960"/>
    </source>
</evidence>
<dbReference type="Proteomes" id="UP001165960">
    <property type="component" value="Unassembled WGS sequence"/>
</dbReference>
<proteinExistence type="predicted"/>